<proteinExistence type="predicted"/>
<name>A0A644W3Q9_9ZZZZ</name>
<comment type="caution">
    <text evidence="2">The sequence shown here is derived from an EMBL/GenBank/DDBJ whole genome shotgun (WGS) entry which is preliminary data.</text>
</comment>
<accession>A0A644W3Q9</accession>
<organism evidence="2">
    <name type="scientific">bioreactor metagenome</name>
    <dbReference type="NCBI Taxonomy" id="1076179"/>
    <lineage>
        <taxon>unclassified sequences</taxon>
        <taxon>metagenomes</taxon>
        <taxon>ecological metagenomes</taxon>
    </lineage>
</organism>
<dbReference type="EMBL" id="VSSQ01000606">
    <property type="protein sequence ID" value="MPL98394.1"/>
    <property type="molecule type" value="Genomic_DNA"/>
</dbReference>
<dbReference type="AlphaFoldDB" id="A0A644W3Q9"/>
<dbReference type="NCBIfam" id="NF040919">
    <property type="entry name" value="Clostri_philic"/>
    <property type="match status" value="1"/>
</dbReference>
<feature type="compositionally biased region" description="Basic residues" evidence="1">
    <location>
        <begin position="1"/>
        <end position="19"/>
    </location>
</feature>
<protein>
    <submittedName>
        <fullName evidence="2">Uncharacterized protein</fullName>
    </submittedName>
</protein>
<feature type="compositionally biased region" description="Basic and acidic residues" evidence="1">
    <location>
        <begin position="30"/>
        <end position="45"/>
    </location>
</feature>
<evidence type="ECO:0000256" key="1">
    <source>
        <dbReference type="SAM" id="MobiDB-lite"/>
    </source>
</evidence>
<evidence type="ECO:0000313" key="2">
    <source>
        <dbReference type="EMBL" id="MPL98394.1"/>
    </source>
</evidence>
<feature type="region of interest" description="Disordered" evidence="1">
    <location>
        <begin position="1"/>
        <end position="45"/>
    </location>
</feature>
<reference evidence="2" key="1">
    <citation type="submission" date="2019-08" db="EMBL/GenBank/DDBJ databases">
        <authorList>
            <person name="Kucharzyk K."/>
            <person name="Murdoch R.W."/>
            <person name="Higgins S."/>
            <person name="Loffler F."/>
        </authorList>
    </citation>
    <scope>NUCLEOTIDE SEQUENCE</scope>
</reference>
<sequence length="45" mass="5318">MSRNTKSKNPMKKGLRRQKLHENQNNIGNDKNKNEYTDFDGEPIK</sequence>
<gene>
    <name evidence="2" type="ORF">SDC9_44599</name>
</gene>